<reference evidence="2" key="2">
    <citation type="submission" date="2022-01" db="EMBL/GenBank/DDBJ databases">
        <authorList>
            <person name="Yamashiro T."/>
            <person name="Shiraishi A."/>
            <person name="Satake H."/>
            <person name="Nakayama K."/>
        </authorList>
    </citation>
    <scope>NUCLEOTIDE SEQUENCE</scope>
</reference>
<protein>
    <submittedName>
        <fullName evidence="2">Reverse transcriptase domain-containing protein</fullName>
    </submittedName>
</protein>
<dbReference type="GO" id="GO:0003964">
    <property type="term" value="F:RNA-directed DNA polymerase activity"/>
    <property type="evidence" value="ECO:0007669"/>
    <property type="project" value="UniProtKB-KW"/>
</dbReference>
<dbReference type="PANTHER" id="PTHR47165">
    <property type="entry name" value="OS03G0429900 PROTEIN"/>
    <property type="match status" value="1"/>
</dbReference>
<sequence length="560" mass="62359">MIHSSARASVAHNFLWLKEGGIYLVTNFAVKPNKEEYQVINDDSFMLEFDGSTTFKRVSVKADGFVRYPLNLVNFDAIEPADNKYLIDVVGYGSLMPITTSMCLKGVSVWISGTKPDLFLDQLRVDVTGTIIVMIGRVWDVSLVSGRVAHNFLRLKEGGIYSVTNFAVKPNKEEYRVIKDDSFMLEFNGSTTFKRVSVKANGFVRYPLNLVDFDAIEPANNKYLIDVAGYVSNVGRTNHLKSRSKNLDFHLANHRGQSIRVMLWGNLGEVLVEKKTKQVGACPIVLASFTFPDTVYLLSTSSTVILDDAEIPAIKALKDANSGVELKNPYTPIDLTRPLNGTIENLLMWSRNRKNNVHSFPTRPRRDGISLHVVVKGATWQKGYFFCESCNKRVDFPMLRYRLELDVFDVTAQTVVVLFDEPATALIGCLAGSLMDTKDESADDHVGLPPAISNLIGTTLVMEIKSVGSSTLDAFDGVQTYWLSSLVIEDSDVEASGDSSGYVRRNKADLVFDSNKRKRVVTKVSFEDVSGNTPQDDNTNWFVSPSDKKKRLAYVDASLE</sequence>
<reference evidence="2" key="1">
    <citation type="journal article" date="2022" name="Int. J. Mol. Sci.">
        <title>Draft Genome of Tanacetum Coccineum: Genomic Comparison of Closely Related Tanacetum-Family Plants.</title>
        <authorList>
            <person name="Yamashiro T."/>
            <person name="Shiraishi A."/>
            <person name="Nakayama K."/>
            <person name="Satake H."/>
        </authorList>
    </citation>
    <scope>NUCLEOTIDE SEQUENCE</scope>
</reference>
<dbReference type="EMBL" id="BQNB010018709">
    <property type="protein sequence ID" value="GJT77421.1"/>
    <property type="molecule type" value="Genomic_DNA"/>
</dbReference>
<accession>A0ABQ5GP57</accession>
<gene>
    <name evidence="2" type="ORF">Tco_1044146</name>
</gene>
<dbReference type="Pfam" id="PF08646">
    <property type="entry name" value="Rep_fac-A_C"/>
    <property type="match status" value="1"/>
</dbReference>
<dbReference type="Gene3D" id="2.40.50.140">
    <property type="entry name" value="Nucleic acid-binding proteins"/>
    <property type="match status" value="2"/>
</dbReference>
<dbReference type="InterPro" id="IPR013955">
    <property type="entry name" value="Rep_factor-A_C"/>
</dbReference>
<dbReference type="Proteomes" id="UP001151760">
    <property type="component" value="Unassembled WGS sequence"/>
</dbReference>
<feature type="domain" description="Replication factor A C-terminal" evidence="1">
    <location>
        <begin position="381"/>
        <end position="443"/>
    </location>
</feature>
<keyword evidence="2" id="KW-0808">Transferase</keyword>
<keyword evidence="2" id="KW-0695">RNA-directed DNA polymerase</keyword>
<dbReference type="PANTHER" id="PTHR47165:SF4">
    <property type="entry name" value="OS03G0429900 PROTEIN"/>
    <property type="match status" value="1"/>
</dbReference>
<dbReference type="SUPFAM" id="SSF50249">
    <property type="entry name" value="Nucleic acid-binding proteins"/>
    <property type="match status" value="2"/>
</dbReference>
<proteinExistence type="predicted"/>
<evidence type="ECO:0000313" key="3">
    <source>
        <dbReference type="Proteomes" id="UP001151760"/>
    </source>
</evidence>
<name>A0ABQ5GP57_9ASTR</name>
<keyword evidence="3" id="KW-1185">Reference proteome</keyword>
<evidence type="ECO:0000259" key="1">
    <source>
        <dbReference type="Pfam" id="PF08646"/>
    </source>
</evidence>
<keyword evidence="2" id="KW-0548">Nucleotidyltransferase</keyword>
<organism evidence="2 3">
    <name type="scientific">Tanacetum coccineum</name>
    <dbReference type="NCBI Taxonomy" id="301880"/>
    <lineage>
        <taxon>Eukaryota</taxon>
        <taxon>Viridiplantae</taxon>
        <taxon>Streptophyta</taxon>
        <taxon>Embryophyta</taxon>
        <taxon>Tracheophyta</taxon>
        <taxon>Spermatophyta</taxon>
        <taxon>Magnoliopsida</taxon>
        <taxon>eudicotyledons</taxon>
        <taxon>Gunneridae</taxon>
        <taxon>Pentapetalae</taxon>
        <taxon>asterids</taxon>
        <taxon>campanulids</taxon>
        <taxon>Asterales</taxon>
        <taxon>Asteraceae</taxon>
        <taxon>Asteroideae</taxon>
        <taxon>Anthemideae</taxon>
        <taxon>Anthemidinae</taxon>
        <taxon>Tanacetum</taxon>
    </lineage>
</organism>
<evidence type="ECO:0000313" key="2">
    <source>
        <dbReference type="EMBL" id="GJT77421.1"/>
    </source>
</evidence>
<comment type="caution">
    <text evidence="2">The sequence shown here is derived from an EMBL/GenBank/DDBJ whole genome shotgun (WGS) entry which is preliminary data.</text>
</comment>
<dbReference type="InterPro" id="IPR012340">
    <property type="entry name" value="NA-bd_OB-fold"/>
</dbReference>